<dbReference type="EMBL" id="CP060139">
    <property type="protein sequence ID" value="QNR22760.1"/>
    <property type="molecule type" value="Genomic_DNA"/>
</dbReference>
<protein>
    <submittedName>
        <fullName evidence="1">Uncharacterized protein</fullName>
    </submittedName>
</protein>
<keyword evidence="2" id="KW-1185">Reference proteome</keyword>
<dbReference type="RefSeq" id="WP_210757327.1">
    <property type="nucleotide sequence ID" value="NZ_CP060139.1"/>
</dbReference>
<dbReference type="AlphaFoldDB" id="A0A7H0VAL2"/>
<evidence type="ECO:0000313" key="2">
    <source>
        <dbReference type="Proteomes" id="UP000516305"/>
    </source>
</evidence>
<dbReference type="KEGG" id="chyd:H4K34_10240"/>
<reference evidence="1 2" key="1">
    <citation type="submission" date="2020-08" db="EMBL/GenBank/DDBJ databases">
        <title>Croceimicrobium hydrocarbonivorans gen. nov., sp. nov., a novel marine bacterium isolated from a bacterial consortium that degrades polyethylene terephthalate.</title>
        <authorList>
            <person name="Liu R."/>
        </authorList>
    </citation>
    <scope>NUCLEOTIDE SEQUENCE [LARGE SCALE GENOMIC DNA]</scope>
    <source>
        <strain evidence="1 2">A20-9</strain>
    </source>
</reference>
<dbReference type="Proteomes" id="UP000516305">
    <property type="component" value="Chromosome"/>
</dbReference>
<proteinExistence type="predicted"/>
<accession>A0A7H0VAL2</accession>
<organism evidence="1 2">
    <name type="scientific">Croceimicrobium hydrocarbonivorans</name>
    <dbReference type="NCBI Taxonomy" id="2761580"/>
    <lineage>
        <taxon>Bacteria</taxon>
        <taxon>Pseudomonadati</taxon>
        <taxon>Bacteroidota</taxon>
        <taxon>Flavobacteriia</taxon>
        <taxon>Flavobacteriales</taxon>
        <taxon>Owenweeksiaceae</taxon>
        <taxon>Croceimicrobium</taxon>
    </lineage>
</organism>
<name>A0A7H0VAL2_9FLAO</name>
<gene>
    <name evidence="1" type="ORF">H4K34_10240</name>
</gene>
<sequence length="236" mass="27388">MKLSIQFTVLMLLSLQLSSRDIQECGFRPGLKIDDQLISLKDSIAGSDTLLLYRHWPSMNGQNGYGKAILIRVGKVYRKRFDFINESLDIEASEWELAPEAQPVIQQINKVAAKKDSFYQDPTYSISHDGMQVLEVYAGKKMYYSYCDFDSWLAANPSNNQIAILKTLQDSGRSFSISYSYQVHQWLSGKSVPNFDPNLYISDADTNKYIFIYTHHKFLWFRDKYQWNGKAWEKLD</sequence>
<evidence type="ECO:0000313" key="1">
    <source>
        <dbReference type="EMBL" id="QNR22760.1"/>
    </source>
</evidence>